<dbReference type="PANTHER" id="PTHR21731">
    <property type="entry name" value="SYNAPTONEMAL COMPLEX CENTRAL ELEMENT PROTEIN 1-LIKE"/>
    <property type="match status" value="1"/>
</dbReference>
<dbReference type="AlphaFoldDB" id="V4B3P6"/>
<dbReference type="HOGENOM" id="CLU_1215962_0_0_1"/>
<organism evidence="4 5">
    <name type="scientific">Lottia gigantea</name>
    <name type="common">Giant owl limpet</name>
    <dbReference type="NCBI Taxonomy" id="225164"/>
    <lineage>
        <taxon>Eukaryota</taxon>
        <taxon>Metazoa</taxon>
        <taxon>Spiralia</taxon>
        <taxon>Lophotrochozoa</taxon>
        <taxon>Mollusca</taxon>
        <taxon>Gastropoda</taxon>
        <taxon>Patellogastropoda</taxon>
        <taxon>Lottioidea</taxon>
        <taxon>Lottiidae</taxon>
        <taxon>Lottia</taxon>
    </lineage>
</organism>
<feature type="coiled-coil region" evidence="3">
    <location>
        <begin position="3"/>
        <end position="226"/>
    </location>
</feature>
<proteinExistence type="inferred from homology"/>
<dbReference type="RefSeq" id="XP_009044517.1">
    <property type="nucleotide sequence ID" value="XM_009046269.1"/>
</dbReference>
<dbReference type="OrthoDB" id="10069873at2759"/>
<keyword evidence="2 3" id="KW-0175">Coiled coil</keyword>
<dbReference type="GO" id="GO:0000795">
    <property type="term" value="C:synaptonemal complex"/>
    <property type="evidence" value="ECO:0007669"/>
    <property type="project" value="InterPro"/>
</dbReference>
<evidence type="ECO:0000313" key="5">
    <source>
        <dbReference type="Proteomes" id="UP000030746"/>
    </source>
</evidence>
<dbReference type="Proteomes" id="UP000030746">
    <property type="component" value="Unassembled WGS sequence"/>
</dbReference>
<dbReference type="OMA" id="EFHKPEQ"/>
<comment type="similarity">
    <text evidence="1">Belongs to the SYCE family.</text>
</comment>
<dbReference type="GO" id="GO:0007130">
    <property type="term" value="P:synaptonemal complex assembly"/>
    <property type="evidence" value="ECO:0007669"/>
    <property type="project" value="InterPro"/>
</dbReference>
<accession>V4B3P6</accession>
<dbReference type="GeneID" id="20236967"/>
<evidence type="ECO:0000313" key="4">
    <source>
        <dbReference type="EMBL" id="ESP05008.1"/>
    </source>
</evidence>
<dbReference type="KEGG" id="lgi:LOTGIDRAFT_156257"/>
<reference evidence="4 5" key="1">
    <citation type="journal article" date="2013" name="Nature">
        <title>Insights into bilaterian evolution from three spiralian genomes.</title>
        <authorList>
            <person name="Simakov O."/>
            <person name="Marletaz F."/>
            <person name="Cho S.J."/>
            <person name="Edsinger-Gonzales E."/>
            <person name="Havlak P."/>
            <person name="Hellsten U."/>
            <person name="Kuo D.H."/>
            <person name="Larsson T."/>
            <person name="Lv J."/>
            <person name="Arendt D."/>
            <person name="Savage R."/>
            <person name="Osoegawa K."/>
            <person name="de Jong P."/>
            <person name="Grimwood J."/>
            <person name="Chapman J.A."/>
            <person name="Shapiro H."/>
            <person name="Aerts A."/>
            <person name="Otillar R.P."/>
            <person name="Terry A.Y."/>
            <person name="Boore J.L."/>
            <person name="Grigoriev I.V."/>
            <person name="Lindberg D.R."/>
            <person name="Seaver E.C."/>
            <person name="Weisblat D.A."/>
            <person name="Putnam N.H."/>
            <person name="Rokhsar D.S."/>
        </authorList>
    </citation>
    <scope>NUCLEOTIDE SEQUENCE [LARGE SCALE GENOMIC DNA]</scope>
</reference>
<keyword evidence="5" id="KW-1185">Reference proteome</keyword>
<name>V4B3P6_LOTGI</name>
<evidence type="ECO:0000256" key="3">
    <source>
        <dbReference type="SAM" id="Coils"/>
    </source>
</evidence>
<dbReference type="CTD" id="20236967"/>
<evidence type="ECO:0000256" key="1">
    <source>
        <dbReference type="ARBA" id="ARBA00010094"/>
    </source>
</evidence>
<sequence length="228" mass="27274">MAAVEQNFRVETLLHNLKELQNEKTCLEQKLNEQRRKRRDAERHFEMVNMKWMQVSDMHQKMNETLKVAQLKVSQTQAQADSLEASNNKKREKIADLNKTIESEKQKQDKEVVKFEEELSKVSNMLMNARNFHQDENLESEYQKLESLQKEIINEKKCLSSEMENLSQVLETLTIEQKQDLDYPDITEDNRRTIWNLFKEENLKSKEFLEKKKQELEDVHTKLKESLE</sequence>
<dbReference type="Pfam" id="PF15233">
    <property type="entry name" value="SYCE1"/>
    <property type="match status" value="1"/>
</dbReference>
<gene>
    <name evidence="4" type="ORF">LOTGIDRAFT_156257</name>
</gene>
<protein>
    <submittedName>
        <fullName evidence="4">Uncharacterized protein</fullName>
    </submittedName>
</protein>
<dbReference type="PANTHER" id="PTHR21731:SF1">
    <property type="entry name" value="SYNAPTONEMAL COMPLEX CENTRAL ELEMENT PROTEIN 1-LIKE"/>
    <property type="match status" value="1"/>
</dbReference>
<dbReference type="EMBL" id="KB199651">
    <property type="protein sequence ID" value="ESP05008.1"/>
    <property type="molecule type" value="Genomic_DNA"/>
</dbReference>
<evidence type="ECO:0000256" key="2">
    <source>
        <dbReference type="ARBA" id="ARBA00023054"/>
    </source>
</evidence>
<dbReference type="InterPro" id="IPR026676">
    <property type="entry name" value="SYCE1"/>
</dbReference>